<evidence type="ECO:0000256" key="1">
    <source>
        <dbReference type="SAM" id="MobiDB-lite"/>
    </source>
</evidence>
<reference evidence="2 3" key="1">
    <citation type="journal article" date="2013" name="PLoS Genet.">
        <title>Distinctive expansion of potential virulence genes in the genome of the oomycete fish pathogen Saprolegnia parasitica.</title>
        <authorList>
            <person name="Jiang R.H."/>
            <person name="de Bruijn I."/>
            <person name="Haas B.J."/>
            <person name="Belmonte R."/>
            <person name="Lobach L."/>
            <person name="Christie J."/>
            <person name="van den Ackerveken G."/>
            <person name="Bottin A."/>
            <person name="Bulone V."/>
            <person name="Diaz-Moreno S.M."/>
            <person name="Dumas B."/>
            <person name="Fan L."/>
            <person name="Gaulin E."/>
            <person name="Govers F."/>
            <person name="Grenville-Briggs L.J."/>
            <person name="Horner N.R."/>
            <person name="Levin J.Z."/>
            <person name="Mammella M."/>
            <person name="Meijer H.J."/>
            <person name="Morris P."/>
            <person name="Nusbaum C."/>
            <person name="Oome S."/>
            <person name="Phillips A.J."/>
            <person name="van Rooyen D."/>
            <person name="Rzeszutek E."/>
            <person name="Saraiva M."/>
            <person name="Secombes C.J."/>
            <person name="Seidl M.F."/>
            <person name="Snel B."/>
            <person name="Stassen J.H."/>
            <person name="Sykes S."/>
            <person name="Tripathy S."/>
            <person name="van den Berg H."/>
            <person name="Vega-Arreguin J.C."/>
            <person name="Wawra S."/>
            <person name="Young S.K."/>
            <person name="Zeng Q."/>
            <person name="Dieguez-Uribeondo J."/>
            <person name="Russ C."/>
            <person name="Tyler B.M."/>
            <person name="van West P."/>
        </authorList>
    </citation>
    <scope>NUCLEOTIDE SEQUENCE [LARGE SCALE GENOMIC DNA]</scope>
    <source>
        <strain evidence="2 3">CBS 223.65</strain>
    </source>
</reference>
<feature type="region of interest" description="Disordered" evidence="1">
    <location>
        <begin position="180"/>
        <end position="301"/>
    </location>
</feature>
<dbReference type="OMA" id="NEAKGCT"/>
<dbReference type="VEuPathDB" id="FungiDB:SPRG_01355"/>
<dbReference type="KEGG" id="spar:SPRG_01355"/>
<feature type="compositionally biased region" description="Low complexity" evidence="1">
    <location>
        <begin position="589"/>
        <end position="609"/>
    </location>
</feature>
<dbReference type="AlphaFoldDB" id="A0A067D5V6"/>
<protein>
    <submittedName>
        <fullName evidence="2">Uncharacterized protein</fullName>
    </submittedName>
</protein>
<organism evidence="2 3">
    <name type="scientific">Saprolegnia parasitica (strain CBS 223.65)</name>
    <dbReference type="NCBI Taxonomy" id="695850"/>
    <lineage>
        <taxon>Eukaryota</taxon>
        <taxon>Sar</taxon>
        <taxon>Stramenopiles</taxon>
        <taxon>Oomycota</taxon>
        <taxon>Saprolegniomycetes</taxon>
        <taxon>Saprolegniales</taxon>
        <taxon>Saprolegniaceae</taxon>
        <taxon>Saprolegnia</taxon>
    </lineage>
</organism>
<sequence length="685" mass="76510">MDDVAIAPLPAKLPPALDVAALDVAAMADAPAGLESPTSTEQIAPMDAVAMEMDKAKDAAVAPTSTKSEIAAVVEGLGELKIETIDAPEPASSKVSAMVDEIKTLLNSPTKIPSVSKPDKPSMIPPPSPLAMATPPIAHAKGAKAAPSSFAHLKRKSMSPTQKDALSARLYTKAMELKHKRDELSTQAPEECTFKPNTTKPHIKLTSSDAIASSGPSSVTSNGSDKDRFNMLHDQAKELARRKEAQKQSAQAEYSFKPEISKKSRRLSLKLRLRKARKDDSDDTRTTILSPRSVDGKPTRRHEELYAQHLELAARRKQKQLEMEAKTAEECTFQPKIKKLKGKSPAKSRPLYDAERERLKRLEKEAKKKQLEMAECTFRPAVQRTKSGTEVKADEKSFLDRMQESERKKEDRLEALRKEQDERKLKEATFRPKIIETKSSKALADDKPFHERLFDKEYLVQQQADRERKKLEQESFPFKPSIESSLVSIPERHGSIFERLHDEGLKKLEQLSLAEQERLKREMEECTFHPQVSIELKEPPTEPVWDRLSNDKKHILEERQRLKEVNEAKGCTFKPDLGMSTRSPARRNTTLLPTPAPDSTSPDVSPPTSIARQLRRQTSPQLDLPVAALVDAAAVLPTVNEMPPAVVAPPFPPVVGDEVSEQSRSILDNYDSWAATLEEKMRELK</sequence>
<keyword evidence="3" id="KW-1185">Reference proteome</keyword>
<proteinExistence type="predicted"/>
<feature type="region of interest" description="Disordered" evidence="1">
    <location>
        <begin position="572"/>
        <end position="621"/>
    </location>
</feature>
<dbReference type="RefSeq" id="XP_012194965.1">
    <property type="nucleotide sequence ID" value="XM_012339575.1"/>
</dbReference>
<dbReference type="OrthoDB" id="299616at2759"/>
<feature type="compositionally biased region" description="Basic and acidic residues" evidence="1">
    <location>
        <begin position="387"/>
        <end position="422"/>
    </location>
</feature>
<dbReference type="PANTHER" id="PTHR37028:SF4">
    <property type="entry name" value="ALMS MOTIF DOMAIN-CONTAINING PROTEIN"/>
    <property type="match status" value="1"/>
</dbReference>
<feature type="compositionally biased region" description="Basic residues" evidence="1">
    <location>
        <begin position="263"/>
        <end position="276"/>
    </location>
</feature>
<dbReference type="PANTHER" id="PTHR37028">
    <property type="entry name" value="UNNAMED PRODUCT-RELATED"/>
    <property type="match status" value="1"/>
</dbReference>
<accession>A0A067D5V6</accession>
<feature type="region of interest" description="Disordered" evidence="1">
    <location>
        <begin position="385"/>
        <end position="422"/>
    </location>
</feature>
<feature type="compositionally biased region" description="Basic and acidic residues" evidence="1">
    <location>
        <begin position="224"/>
        <end position="246"/>
    </location>
</feature>
<dbReference type="Proteomes" id="UP000030745">
    <property type="component" value="Unassembled WGS sequence"/>
</dbReference>
<evidence type="ECO:0000313" key="2">
    <source>
        <dbReference type="EMBL" id="KDO34081.1"/>
    </source>
</evidence>
<feature type="compositionally biased region" description="Low complexity" evidence="1">
    <location>
        <begin position="207"/>
        <end position="223"/>
    </location>
</feature>
<feature type="region of interest" description="Disordered" evidence="1">
    <location>
        <begin position="336"/>
        <end position="358"/>
    </location>
</feature>
<name>A0A067D5V6_SAPPC</name>
<dbReference type="EMBL" id="KK583191">
    <property type="protein sequence ID" value="KDO34081.1"/>
    <property type="molecule type" value="Genomic_DNA"/>
</dbReference>
<gene>
    <name evidence="2" type="ORF">SPRG_01355</name>
</gene>
<evidence type="ECO:0000313" key="3">
    <source>
        <dbReference type="Proteomes" id="UP000030745"/>
    </source>
</evidence>
<feature type="compositionally biased region" description="Basic residues" evidence="1">
    <location>
        <begin position="336"/>
        <end position="346"/>
    </location>
</feature>
<dbReference type="GeneID" id="24123951"/>